<evidence type="ECO:0000313" key="3">
    <source>
        <dbReference type="Proteomes" id="UP000244064"/>
    </source>
</evidence>
<dbReference type="Gene3D" id="3.30.160.670">
    <property type="match status" value="1"/>
</dbReference>
<organism evidence="2 3">
    <name type="scientific">Pseudomonas mangrovi</name>
    <dbReference type="NCBI Taxonomy" id="2161748"/>
    <lineage>
        <taxon>Bacteria</taxon>
        <taxon>Pseudomonadati</taxon>
        <taxon>Pseudomonadota</taxon>
        <taxon>Gammaproteobacteria</taxon>
        <taxon>Pseudomonadales</taxon>
        <taxon>Pseudomonadaceae</taxon>
        <taxon>Pseudomonas</taxon>
    </lineage>
</organism>
<evidence type="ECO:0000313" key="2">
    <source>
        <dbReference type="EMBL" id="PTU76388.1"/>
    </source>
</evidence>
<name>A0A2T5PF88_9PSED</name>
<dbReference type="Proteomes" id="UP000244064">
    <property type="component" value="Unassembled WGS sequence"/>
</dbReference>
<gene>
    <name evidence="2" type="ORF">DBO85_01730</name>
</gene>
<dbReference type="EMBL" id="QASN01000002">
    <property type="protein sequence ID" value="PTU76388.1"/>
    <property type="molecule type" value="Genomic_DNA"/>
</dbReference>
<dbReference type="AlphaFoldDB" id="A0A2T5PF88"/>
<dbReference type="InterPro" id="IPR025411">
    <property type="entry name" value="DUF4136"/>
</dbReference>
<reference evidence="2 3" key="1">
    <citation type="submission" date="2018-04" db="EMBL/GenBank/DDBJ databases">
        <title>Pseudomonas sp. nov., isolated from mangrove soil.</title>
        <authorList>
            <person name="Chen C."/>
        </authorList>
    </citation>
    <scope>NUCLEOTIDE SEQUENCE [LARGE SCALE GENOMIC DNA]</scope>
    <source>
        <strain evidence="2 3">TC-11</strain>
    </source>
</reference>
<dbReference type="PROSITE" id="PS51257">
    <property type="entry name" value="PROKAR_LIPOPROTEIN"/>
    <property type="match status" value="1"/>
</dbReference>
<comment type="caution">
    <text evidence="2">The sequence shown here is derived from an EMBL/GenBank/DDBJ whole genome shotgun (WGS) entry which is preliminary data.</text>
</comment>
<dbReference type="Pfam" id="PF13590">
    <property type="entry name" value="DUF4136"/>
    <property type="match status" value="1"/>
</dbReference>
<protein>
    <submittedName>
        <fullName evidence="2">DUF4136 domain-containing protein</fullName>
    </submittedName>
</protein>
<sequence length="181" mass="20986">MHRWLLYVLLLTLGGCQSNSLLRDYDPGRDYSAYRSWQWHDTPLTYRPDDPRLRSDLTEQRIRDAIAGQLEQRGLRQAPDGAQADLRVQVSVMLDTRQQELRSLSGGYWGNPWYGPVFQEVRTIDYQVRTLQIDLYDGKDGRLIWRAAREDAPDSGADHPARRSAAIQRSVAEMLQYFPPH</sequence>
<dbReference type="RefSeq" id="WP_108104668.1">
    <property type="nucleotide sequence ID" value="NZ_QASN01000002.1"/>
</dbReference>
<evidence type="ECO:0000259" key="1">
    <source>
        <dbReference type="Pfam" id="PF13590"/>
    </source>
</evidence>
<proteinExistence type="predicted"/>
<keyword evidence="3" id="KW-1185">Reference proteome</keyword>
<accession>A0A2T5PF88</accession>
<dbReference type="OrthoDB" id="7019059at2"/>
<feature type="domain" description="DUF4136" evidence="1">
    <location>
        <begin position="24"/>
        <end position="180"/>
    </location>
</feature>